<keyword evidence="2" id="KW-1185">Reference proteome</keyword>
<protein>
    <submittedName>
        <fullName evidence="1">Uncharacterized protein</fullName>
    </submittedName>
</protein>
<name>J3Z366_9ENTR</name>
<gene>
    <name evidence="1" type="ORF">A359_02720</name>
</gene>
<dbReference type="EMBL" id="CP003546">
    <property type="protein sequence ID" value="AFP84669.1"/>
    <property type="molecule type" value="Genomic_DNA"/>
</dbReference>
<proteinExistence type="predicted"/>
<dbReference type="AlphaFoldDB" id="J3Z366"/>
<dbReference type="Proteomes" id="UP000003936">
    <property type="component" value="Chromosome"/>
</dbReference>
<evidence type="ECO:0000313" key="1">
    <source>
        <dbReference type="EMBL" id="AFP84669.1"/>
    </source>
</evidence>
<evidence type="ECO:0000313" key="2">
    <source>
        <dbReference type="Proteomes" id="UP000003936"/>
    </source>
</evidence>
<reference evidence="1 2" key="1">
    <citation type="journal article" date="2012" name="Mol. Biol. Evol.">
        <title>Genome reduction and co-evolution between the primary and secondary bacterial symbionts of psyllids.</title>
        <authorList>
            <person name="Sloan D.B."/>
            <person name="Moran N.A."/>
        </authorList>
    </citation>
    <scope>NUCLEOTIDE SEQUENCE [LARGE SCALE GENOMIC DNA]</scope>
    <source>
        <strain evidence="1">Ceuc_S</strain>
    </source>
</reference>
<sequence>MALVCLEPSVSLLEPVSGLSMSKVCLLLNLADSAAANWCFIRRAVLR</sequence>
<accession>J3Z366</accession>
<dbReference type="HOGENOM" id="CLU_3173048_0_0_6"/>
<dbReference type="KEGG" id="sect:A359_02720"/>
<organism evidence="1 2">
    <name type="scientific">secondary endosymbiont of Ctenarytaina eucalypti</name>
    <dbReference type="NCBI Taxonomy" id="1199245"/>
    <lineage>
        <taxon>Bacteria</taxon>
        <taxon>Pseudomonadati</taxon>
        <taxon>Pseudomonadota</taxon>
        <taxon>Gammaproteobacteria</taxon>
        <taxon>Enterobacterales</taxon>
        <taxon>Enterobacteriaceae</taxon>
        <taxon>aphid secondary symbionts</taxon>
    </lineage>
</organism>